<sequence length="721" mass="82182">MGSSVDANAIKAAGNLCQTCTAFDFDCFLGRPRILNEGGTLREPNYLLGSISELSERQTCPFCRLIYRGITRYWPAVPRTERIRIKTARDPLHQDQEFSNSSNDIPVIQYLEVRNDLGAIFEDPNHTLTLDEMNHIPKLTLQLNIYQTQHSIKSKYLMSRSLSALIDIEILKSWIERCETGHRDCNRQPDGADIPAGFKLIDVKTRRVVDAPPHPRFIALSYVWGASSSGLYRPTSQKFSDAGISGLQLPKQLPQVINDAIDLVRNLGETYIWIDALCIIQDDESHLKAQLNAMDHIYGCALVTVIAGSGYSSTSHLPGASIIPRPVLPIEEIIRGYILSLQLPSYIALVNGVAASPWAARAWTYQEGLLSRRRIIFTNQEIFFLCGTDLWSEHCDEPPEGYSRSLQLWYQDPVGHYLQDMFNNRSLQTPIWQFKSYIGLVKEFLSRKLSYNSDGLNAFKGLQRRLQTSTNVDFFWGLPEGSDFHRALLWKIPDPQVSSPLRPNFPSWTWAGWFQSPYYPEVPHITDEGQIDEPAHVRSCGARFWKESEDGVLEEVDTETDISGLYQKPPKKIVAYKNFMIVETMLAKFDIRLENGATEPHLVSQGKDCGPAYFTRISEKDVKRKLIDTTRDIIILSETLLWLAERDVQGAQFRMHAQKYGAGHYDDLYLASSKIKHRTWSVYNAMVIQWHGDVAECIALCEIRTDVWNNVDQQRRKIRLG</sequence>
<dbReference type="OrthoDB" id="2958217at2759"/>
<protein>
    <recommendedName>
        <fullName evidence="1">Heterokaryon incompatibility domain-containing protein</fullName>
    </recommendedName>
</protein>
<accession>A0A1E1K5B4</accession>
<evidence type="ECO:0000259" key="1">
    <source>
        <dbReference type="Pfam" id="PF06985"/>
    </source>
</evidence>
<proteinExistence type="predicted"/>
<dbReference type="AlphaFoldDB" id="A0A1E1K5B4"/>
<dbReference type="PANTHER" id="PTHR33112">
    <property type="entry name" value="DOMAIN PROTEIN, PUTATIVE-RELATED"/>
    <property type="match status" value="1"/>
</dbReference>
<dbReference type="PANTHER" id="PTHR33112:SF12">
    <property type="entry name" value="HETEROKARYON INCOMPATIBILITY DOMAIN-CONTAINING PROTEIN"/>
    <property type="match status" value="1"/>
</dbReference>
<feature type="domain" description="Heterokaryon incompatibility" evidence="1">
    <location>
        <begin position="217"/>
        <end position="367"/>
    </location>
</feature>
<keyword evidence="3" id="KW-1185">Reference proteome</keyword>
<name>A0A1E1K5B4_9HELO</name>
<evidence type="ECO:0000313" key="2">
    <source>
        <dbReference type="EMBL" id="CZS93233.1"/>
    </source>
</evidence>
<evidence type="ECO:0000313" key="3">
    <source>
        <dbReference type="Proteomes" id="UP000178912"/>
    </source>
</evidence>
<reference evidence="3" key="1">
    <citation type="submission" date="2016-03" db="EMBL/GenBank/DDBJ databases">
        <authorList>
            <person name="Guldener U."/>
        </authorList>
    </citation>
    <scope>NUCLEOTIDE SEQUENCE [LARGE SCALE GENOMIC DNA]</scope>
    <source>
        <strain evidence="3">04CH-RAC-A.6.1</strain>
    </source>
</reference>
<dbReference type="EMBL" id="FJUX01000015">
    <property type="protein sequence ID" value="CZS93233.1"/>
    <property type="molecule type" value="Genomic_DNA"/>
</dbReference>
<organism evidence="2 3">
    <name type="scientific">Rhynchosporium agropyri</name>
    <dbReference type="NCBI Taxonomy" id="914238"/>
    <lineage>
        <taxon>Eukaryota</taxon>
        <taxon>Fungi</taxon>
        <taxon>Dikarya</taxon>
        <taxon>Ascomycota</taxon>
        <taxon>Pezizomycotina</taxon>
        <taxon>Leotiomycetes</taxon>
        <taxon>Helotiales</taxon>
        <taxon>Ploettnerulaceae</taxon>
        <taxon>Rhynchosporium</taxon>
    </lineage>
</organism>
<dbReference type="Proteomes" id="UP000178912">
    <property type="component" value="Unassembled WGS sequence"/>
</dbReference>
<dbReference type="InterPro" id="IPR010730">
    <property type="entry name" value="HET"/>
</dbReference>
<gene>
    <name evidence="2" type="ORF">RAG0_03607</name>
</gene>
<dbReference type="Pfam" id="PF06985">
    <property type="entry name" value="HET"/>
    <property type="match status" value="1"/>
</dbReference>